<dbReference type="CDD" id="cd07377">
    <property type="entry name" value="WHTH_GntR"/>
    <property type="match status" value="1"/>
</dbReference>
<dbReference type="CDD" id="cd06267">
    <property type="entry name" value="PBP1_LacI_sugar_binding-like"/>
    <property type="match status" value="1"/>
</dbReference>
<keyword evidence="3" id="KW-0804">Transcription</keyword>
<gene>
    <name evidence="5" type="ORF">SAMN05444349_10652</name>
</gene>
<dbReference type="SUPFAM" id="SSF53822">
    <property type="entry name" value="Periplasmic binding protein-like I"/>
    <property type="match status" value="1"/>
</dbReference>
<keyword evidence="1" id="KW-0805">Transcription regulation</keyword>
<dbReference type="Pfam" id="PF00392">
    <property type="entry name" value="GntR"/>
    <property type="match status" value="1"/>
</dbReference>
<dbReference type="GO" id="GO:0003700">
    <property type="term" value="F:DNA-binding transcription factor activity"/>
    <property type="evidence" value="ECO:0007669"/>
    <property type="project" value="InterPro"/>
</dbReference>
<dbReference type="InterPro" id="IPR036390">
    <property type="entry name" value="WH_DNA-bd_sf"/>
</dbReference>
<dbReference type="SMART" id="SM00345">
    <property type="entry name" value="HTH_GNTR"/>
    <property type="match status" value="1"/>
</dbReference>
<dbReference type="InterPro" id="IPR028082">
    <property type="entry name" value="Peripla_BP_I"/>
</dbReference>
<dbReference type="STRING" id="871325.SAMN05444349_10652"/>
<dbReference type="OrthoDB" id="9815017at2"/>
<dbReference type="InterPro" id="IPR046335">
    <property type="entry name" value="LacI/GalR-like_sensor"/>
</dbReference>
<evidence type="ECO:0000259" key="4">
    <source>
        <dbReference type="PROSITE" id="PS50949"/>
    </source>
</evidence>
<keyword evidence="2" id="KW-0238">DNA-binding</keyword>
<organism evidence="5 6">
    <name type="scientific">Bacteroides faecichinchillae</name>
    <dbReference type="NCBI Taxonomy" id="871325"/>
    <lineage>
        <taxon>Bacteria</taxon>
        <taxon>Pseudomonadati</taxon>
        <taxon>Bacteroidota</taxon>
        <taxon>Bacteroidia</taxon>
        <taxon>Bacteroidales</taxon>
        <taxon>Bacteroidaceae</taxon>
        <taxon>Bacteroides</taxon>
    </lineage>
</organism>
<evidence type="ECO:0000313" key="6">
    <source>
        <dbReference type="Proteomes" id="UP000184436"/>
    </source>
</evidence>
<dbReference type="GO" id="GO:0000976">
    <property type="term" value="F:transcription cis-regulatory region binding"/>
    <property type="evidence" value="ECO:0007669"/>
    <property type="project" value="TreeGrafter"/>
</dbReference>
<dbReference type="AlphaFoldDB" id="A0A1M4WBU5"/>
<dbReference type="InterPro" id="IPR000524">
    <property type="entry name" value="Tscrpt_reg_HTH_GntR"/>
</dbReference>
<dbReference type="Gene3D" id="1.10.10.10">
    <property type="entry name" value="Winged helix-like DNA-binding domain superfamily/Winged helix DNA-binding domain"/>
    <property type="match status" value="1"/>
</dbReference>
<reference evidence="5 6" key="1">
    <citation type="submission" date="2016-11" db="EMBL/GenBank/DDBJ databases">
        <authorList>
            <person name="Jaros S."/>
            <person name="Januszkiewicz K."/>
            <person name="Wedrychowicz H."/>
        </authorList>
    </citation>
    <scope>NUCLEOTIDE SEQUENCE [LARGE SCALE GENOMIC DNA]</scope>
    <source>
        <strain evidence="5 6">DSM 26883</strain>
    </source>
</reference>
<dbReference type="RefSeq" id="WP_025074095.1">
    <property type="nucleotide sequence ID" value="NZ_FQVD01000006.1"/>
</dbReference>
<dbReference type="PROSITE" id="PS50949">
    <property type="entry name" value="HTH_GNTR"/>
    <property type="match status" value="1"/>
</dbReference>
<dbReference type="Gene3D" id="3.40.50.2300">
    <property type="match status" value="2"/>
</dbReference>
<name>A0A1M4WBU5_9BACE</name>
<dbReference type="EMBL" id="FQVD01000006">
    <property type="protein sequence ID" value="SHE78714.1"/>
    <property type="molecule type" value="Genomic_DNA"/>
</dbReference>
<dbReference type="Proteomes" id="UP000184436">
    <property type="component" value="Unassembled WGS sequence"/>
</dbReference>
<dbReference type="InterPro" id="IPR036388">
    <property type="entry name" value="WH-like_DNA-bd_sf"/>
</dbReference>
<evidence type="ECO:0000256" key="2">
    <source>
        <dbReference type="ARBA" id="ARBA00023125"/>
    </source>
</evidence>
<evidence type="ECO:0000313" key="5">
    <source>
        <dbReference type="EMBL" id="SHE78714.1"/>
    </source>
</evidence>
<protein>
    <submittedName>
        <fullName evidence="5">LacI family transcriptional regulator</fullName>
    </submittedName>
</protein>
<evidence type="ECO:0000256" key="1">
    <source>
        <dbReference type="ARBA" id="ARBA00023015"/>
    </source>
</evidence>
<dbReference type="PANTHER" id="PTHR30146:SF109">
    <property type="entry name" value="HTH-TYPE TRANSCRIPTIONAL REGULATOR GALS"/>
    <property type="match status" value="1"/>
</dbReference>
<feature type="domain" description="HTH gntR-type" evidence="4">
    <location>
        <begin position="4"/>
        <end position="72"/>
    </location>
</feature>
<proteinExistence type="predicted"/>
<keyword evidence="6" id="KW-1185">Reference proteome</keyword>
<dbReference type="PRINTS" id="PR00035">
    <property type="entry name" value="HTHGNTR"/>
</dbReference>
<dbReference type="Pfam" id="PF13377">
    <property type="entry name" value="Peripla_BP_3"/>
    <property type="match status" value="1"/>
</dbReference>
<accession>A0A1M4WBU5</accession>
<dbReference type="SUPFAM" id="SSF46785">
    <property type="entry name" value="Winged helix' DNA-binding domain"/>
    <property type="match status" value="1"/>
</dbReference>
<evidence type="ECO:0000256" key="3">
    <source>
        <dbReference type="ARBA" id="ARBA00023163"/>
    </source>
</evidence>
<sequence length="364" mass="40847">METKSSYKSIYSIVKKDILNGTFPTGSLLPTELTLADQYSVSRPTIAKVYNQLQTEGYITKKKGLGTIVNYKQTSQTLTFGLLLPGAGESEIFSIINDQLLKQSEKCNFKCLWEGATASNANIRRELIDSCCDNYISKKVDGVFFSPLERVADANEINMRICERMEEAGIPLILIDRDIFKFPKRSNFDIVCLDNFSAGCIMAQHLIDQGCTNIHFFHRPDSAYSVDMRLIGIKEVMLQNKLPFNLSDVHCGNPEDTNFVKQMQIIPGKTGIICANDSTAAVLMSSLTDIGWKISSDLLICAYDNMKYSMHLKHSLTSFKQPCEEIANVSVELMFRRINDKSAYPVTVNLAGEIVIRDSSKFME</sequence>
<dbReference type="PANTHER" id="PTHR30146">
    <property type="entry name" value="LACI-RELATED TRANSCRIPTIONAL REPRESSOR"/>
    <property type="match status" value="1"/>
</dbReference>